<evidence type="ECO:0000313" key="2">
    <source>
        <dbReference type="Proteomes" id="UP000093807"/>
    </source>
</evidence>
<protein>
    <recommendedName>
        <fullName evidence="3">Mevalonate kinase</fullName>
    </recommendedName>
</protein>
<keyword evidence="2" id="KW-1185">Reference proteome</keyword>
<dbReference type="Gene3D" id="3.30.230.10">
    <property type="match status" value="1"/>
</dbReference>
<dbReference type="NCBIfam" id="NF040656">
    <property type="entry name" value="GHMP_GYDIA"/>
    <property type="match status" value="1"/>
</dbReference>
<gene>
    <name evidence="1" type="ORF">FLB_17360</name>
</gene>
<dbReference type="InterPro" id="IPR047765">
    <property type="entry name" value="GHMP_GYDIA-like"/>
</dbReference>
<organism evidence="1 2">
    <name type="scientific">Flavobacterium succinicans</name>
    <dbReference type="NCBI Taxonomy" id="29536"/>
    <lineage>
        <taxon>Bacteria</taxon>
        <taxon>Pseudomonadati</taxon>
        <taxon>Bacteroidota</taxon>
        <taxon>Flavobacteriia</taxon>
        <taxon>Flavobacteriales</taxon>
        <taxon>Flavobacteriaceae</taxon>
        <taxon>Flavobacterium</taxon>
    </lineage>
</organism>
<dbReference type="Proteomes" id="UP000093807">
    <property type="component" value="Unassembled WGS sequence"/>
</dbReference>
<dbReference type="AlphaFoldDB" id="A0A199XRT8"/>
<dbReference type="InterPro" id="IPR014721">
    <property type="entry name" value="Ribsml_uS5_D2-typ_fold_subgr"/>
</dbReference>
<proteinExistence type="predicted"/>
<evidence type="ECO:0000313" key="1">
    <source>
        <dbReference type="EMBL" id="OAZ04044.1"/>
    </source>
</evidence>
<reference evidence="1 2" key="1">
    <citation type="submission" date="2016-06" db="EMBL/GenBank/DDBJ databases">
        <title>Draft genome sequence of Flavobacterium succinicans strain DD5b.</title>
        <authorList>
            <person name="Poehlein A."/>
            <person name="Daniel R."/>
            <person name="Simeonova D.D."/>
        </authorList>
    </citation>
    <scope>NUCLEOTIDE SEQUENCE [LARGE SCALE GENOMIC DNA]</scope>
    <source>
        <strain evidence="1 2">DD5b</strain>
    </source>
</reference>
<comment type="caution">
    <text evidence="1">The sequence shown here is derived from an EMBL/GenBank/DDBJ whole genome shotgun (WGS) entry which is preliminary data.</text>
</comment>
<name>A0A199XRT8_9FLAO</name>
<dbReference type="SUPFAM" id="SSF54211">
    <property type="entry name" value="Ribosomal protein S5 domain 2-like"/>
    <property type="match status" value="1"/>
</dbReference>
<dbReference type="EMBL" id="JMTM01000046">
    <property type="protein sequence ID" value="OAZ04044.1"/>
    <property type="molecule type" value="Genomic_DNA"/>
</dbReference>
<dbReference type="OrthoDB" id="5288719at2"/>
<dbReference type="InterPro" id="IPR020568">
    <property type="entry name" value="Ribosomal_Su5_D2-typ_SF"/>
</dbReference>
<dbReference type="RefSeq" id="WP_064715533.1">
    <property type="nucleotide sequence ID" value="NZ_JMTM01000046.1"/>
</dbReference>
<evidence type="ECO:0008006" key="3">
    <source>
        <dbReference type="Google" id="ProtNLM"/>
    </source>
</evidence>
<dbReference type="PATRIC" id="fig|29536.5.peg.1818"/>
<accession>A0A199XRT8</accession>
<sequence length="306" mass="34091">MKQTFYSNGKLLLTGEYLVLDGANALALPTKMGQNLQVVPQEKPTISWKSFDANGTIWFEDELELEAIITHKETTDSSVKNTLLTILHHAQLLQPNAFQKTTGYKIETTLTFPKKWGLGTSSTLINNLAQWLNIDAFELLNNSFGGSGYDIACAQHNTPIFYRLEHQKPIVTPLVFQPEFASNLYFVYLNQKQSSKAAIAAYYNNKNQSLQEDIVAINKLTYAAANAKSIKSFANALQLHENKMSTILELLTVQEALFPDFDGVIKSLGAWGGDFVLAISIDDPTDYFAEKGYTTIIPYKEMVLGA</sequence>